<dbReference type="STRING" id="428990.SAMN06295987_11429"/>
<sequence length="229" mass="25051">MRIVFFGDSHAHALIRALNKSGDQSGLTAVDIRRIEDGKTNNKTILTNLAQSYPADHLFCCLGGTEYNLLGLIEADEPFDFLVTPDDTILPDRKPVPNGVIRSALAARMRSALGRMSEVRAQYSCPFTCVAPPPPFAHIDDTASLPRAFLPHLTKGIAPASVRRKLYMVQIGLLEAHCRAEGIGFLPAPVAVQDVDGFLLRNCWRNDPTHGNARYGAAVIGQMRDFQLA</sequence>
<keyword evidence="2" id="KW-1185">Reference proteome</keyword>
<organism evidence="1 2">
    <name type="scientific">Novosphingobium mathurense</name>
    <dbReference type="NCBI Taxonomy" id="428990"/>
    <lineage>
        <taxon>Bacteria</taxon>
        <taxon>Pseudomonadati</taxon>
        <taxon>Pseudomonadota</taxon>
        <taxon>Alphaproteobacteria</taxon>
        <taxon>Sphingomonadales</taxon>
        <taxon>Sphingomonadaceae</taxon>
        <taxon>Novosphingobium</taxon>
    </lineage>
</organism>
<evidence type="ECO:0000313" key="1">
    <source>
        <dbReference type="EMBL" id="SLK11353.1"/>
    </source>
</evidence>
<gene>
    <name evidence="1" type="ORF">SAMN06295987_11429</name>
</gene>
<dbReference type="RefSeq" id="WP_139384112.1">
    <property type="nucleotide sequence ID" value="NZ_FVZE01000014.1"/>
</dbReference>
<dbReference type="EMBL" id="FVZE01000014">
    <property type="protein sequence ID" value="SLK11353.1"/>
    <property type="molecule type" value="Genomic_DNA"/>
</dbReference>
<evidence type="ECO:0008006" key="3">
    <source>
        <dbReference type="Google" id="ProtNLM"/>
    </source>
</evidence>
<dbReference type="AlphaFoldDB" id="A0A1U6ITM8"/>
<accession>A0A1U6ITM8</accession>
<evidence type="ECO:0000313" key="2">
    <source>
        <dbReference type="Proteomes" id="UP000190989"/>
    </source>
</evidence>
<reference evidence="2" key="1">
    <citation type="submission" date="2017-02" db="EMBL/GenBank/DDBJ databases">
        <authorList>
            <person name="Varghese N."/>
            <person name="Submissions S."/>
        </authorList>
    </citation>
    <scope>NUCLEOTIDE SEQUENCE [LARGE SCALE GENOMIC DNA]</scope>
    <source>
        <strain evidence="2">SM117</strain>
    </source>
</reference>
<protein>
    <recommendedName>
        <fullName evidence="3">SGNH hydrolase-type esterase domain-containing protein</fullName>
    </recommendedName>
</protein>
<dbReference type="Proteomes" id="UP000190989">
    <property type="component" value="Unassembled WGS sequence"/>
</dbReference>
<proteinExistence type="predicted"/>
<name>A0A1U6ITM8_9SPHN</name>